<dbReference type="PROSITE" id="PS51318">
    <property type="entry name" value="TAT"/>
    <property type="match status" value="1"/>
</dbReference>
<dbReference type="InterPro" id="IPR000917">
    <property type="entry name" value="Sulfatase_N"/>
</dbReference>
<dbReference type="EMBL" id="LAZR01020463">
    <property type="protein sequence ID" value="KKL88781.1"/>
    <property type="molecule type" value="Genomic_DNA"/>
</dbReference>
<protein>
    <recommendedName>
        <fullName evidence="4">Sulfatase N-terminal domain-containing protein</fullName>
    </recommendedName>
</protein>
<evidence type="ECO:0000256" key="2">
    <source>
        <dbReference type="ARBA" id="ARBA00022801"/>
    </source>
</evidence>
<reference evidence="5" key="1">
    <citation type="journal article" date="2015" name="Nature">
        <title>Complex archaea that bridge the gap between prokaryotes and eukaryotes.</title>
        <authorList>
            <person name="Spang A."/>
            <person name="Saw J.H."/>
            <person name="Jorgensen S.L."/>
            <person name="Zaremba-Niedzwiedzka K."/>
            <person name="Martijn J."/>
            <person name="Lind A.E."/>
            <person name="van Eijk R."/>
            <person name="Schleper C."/>
            <person name="Guy L."/>
            <person name="Ettema T.J."/>
        </authorList>
    </citation>
    <scope>NUCLEOTIDE SEQUENCE</scope>
</reference>
<gene>
    <name evidence="5" type="ORF">LCGC14_1921280</name>
</gene>
<feature type="compositionally biased region" description="Basic and acidic residues" evidence="3">
    <location>
        <begin position="484"/>
        <end position="502"/>
    </location>
</feature>
<proteinExistence type="predicted"/>
<evidence type="ECO:0000313" key="5">
    <source>
        <dbReference type="EMBL" id="KKL88781.1"/>
    </source>
</evidence>
<keyword evidence="2" id="KW-0378">Hydrolase</keyword>
<dbReference type="GO" id="GO:0046872">
    <property type="term" value="F:metal ion binding"/>
    <property type="evidence" value="ECO:0007669"/>
    <property type="project" value="UniProtKB-KW"/>
</dbReference>
<dbReference type="InterPro" id="IPR019546">
    <property type="entry name" value="TAT_signal_bac_arc"/>
</dbReference>
<dbReference type="PANTHER" id="PTHR45953:SF1">
    <property type="entry name" value="IDURONATE 2-SULFATASE"/>
    <property type="match status" value="1"/>
</dbReference>
<name>A0A0F9GE63_9ZZZZ</name>
<keyword evidence="1" id="KW-0479">Metal-binding</keyword>
<accession>A0A0F9GE63</accession>
<dbReference type="NCBIfam" id="TIGR01409">
    <property type="entry name" value="TAT_signal_seq"/>
    <property type="match status" value="1"/>
</dbReference>
<evidence type="ECO:0000256" key="3">
    <source>
        <dbReference type="SAM" id="MobiDB-lite"/>
    </source>
</evidence>
<comment type="caution">
    <text evidence="5">The sequence shown here is derived from an EMBL/GenBank/DDBJ whole genome shotgun (WGS) entry which is preliminary data.</text>
</comment>
<dbReference type="InterPro" id="IPR006311">
    <property type="entry name" value="TAT_signal"/>
</dbReference>
<dbReference type="GO" id="GO:0008484">
    <property type="term" value="F:sulfuric ester hydrolase activity"/>
    <property type="evidence" value="ECO:0007669"/>
    <property type="project" value="TreeGrafter"/>
</dbReference>
<dbReference type="InterPro" id="IPR017850">
    <property type="entry name" value="Alkaline_phosphatase_core_sf"/>
</dbReference>
<dbReference type="AlphaFoldDB" id="A0A0F9GE63"/>
<feature type="region of interest" description="Disordered" evidence="3">
    <location>
        <begin position="481"/>
        <end position="522"/>
    </location>
</feature>
<dbReference type="GO" id="GO:0005737">
    <property type="term" value="C:cytoplasm"/>
    <property type="evidence" value="ECO:0007669"/>
    <property type="project" value="TreeGrafter"/>
</dbReference>
<dbReference type="Gene3D" id="3.40.720.10">
    <property type="entry name" value="Alkaline Phosphatase, subunit A"/>
    <property type="match status" value="1"/>
</dbReference>
<evidence type="ECO:0000259" key="4">
    <source>
        <dbReference type="Pfam" id="PF00884"/>
    </source>
</evidence>
<feature type="domain" description="Sulfatase N-terminal" evidence="4">
    <location>
        <begin position="40"/>
        <end position="378"/>
    </location>
</feature>
<dbReference type="SUPFAM" id="SSF53649">
    <property type="entry name" value="Alkaline phosphatase-like"/>
    <property type="match status" value="1"/>
</dbReference>
<evidence type="ECO:0000256" key="1">
    <source>
        <dbReference type="ARBA" id="ARBA00022723"/>
    </source>
</evidence>
<dbReference type="PANTHER" id="PTHR45953">
    <property type="entry name" value="IDURONATE 2-SULFATASE"/>
    <property type="match status" value="1"/>
</dbReference>
<organism evidence="5">
    <name type="scientific">marine sediment metagenome</name>
    <dbReference type="NCBI Taxonomy" id="412755"/>
    <lineage>
        <taxon>unclassified sequences</taxon>
        <taxon>metagenomes</taxon>
        <taxon>ecological metagenomes</taxon>
    </lineage>
</organism>
<dbReference type="Pfam" id="PF00884">
    <property type="entry name" value="Sulfatase"/>
    <property type="match status" value="1"/>
</dbReference>
<sequence length="522" mass="58417">MAEQLGPISRRDFIQGAVAGAIAGAAGIQISRGAPRKRPPNILLIISDEHNAGVMGCYGNTTVQTPHLDRLSRQGITFDCAYTNSPLCCPSRLSLTSGKYISRVGAWSNDSWLPRDGIATLPRIMTAAGYESILCGKMHYDPKRSYGFREIGGSLNNYFKSGRTPRRHPDDRRVNRAMGRARFSTFQVANNSEVMQHDRTVVHSAKSFLAKRRPTDRPFFLLTGFLAPHFPLTVPLEFWLPYQGRIPQPKLPPGHVQAQPLNYHHLRRGFGVVNVDPRIVRRGRELYYGLTHWVDGQIGHVLKALDDSPLAPDTVVIYASDHGENMGEHALWWKNCMYDHAARVPLIISWPARWKGGQRRTGVCSLVDLVQTVAELGGARCPGDWDGDSMVAWMDDETAKWKDFAVSEYYAHNITSGFVMLRAGSYKYVYHTPADKDHPSERELYNLRDDPGEFVNLAGRPEHRDRVAAMHAALIKELGENPDETDRRCRVDLAKGYDRPPSDRPPVGQASPAAGTWPPPRP</sequence>